<dbReference type="UniPathway" id="UPA00253">
    <property type="reaction ID" value="UER00457"/>
</dbReference>
<feature type="compositionally biased region" description="Basic and acidic residues" evidence="10">
    <location>
        <begin position="448"/>
        <end position="469"/>
    </location>
</feature>
<dbReference type="GO" id="GO:0004516">
    <property type="term" value="F:nicotinate phosphoribosyltransferase activity"/>
    <property type="evidence" value="ECO:0007669"/>
    <property type="project" value="UniProtKB-UniRule"/>
</dbReference>
<dbReference type="Gene3D" id="3.20.140.10">
    <property type="entry name" value="nicotinate phosphoribosyltransferase"/>
    <property type="match status" value="1"/>
</dbReference>
<keyword evidence="5 9" id="KW-0436">Ligase</keyword>
<comment type="catalytic activity">
    <reaction evidence="8 9">
        <text>5-phospho-alpha-D-ribose 1-diphosphate + nicotinate + ATP + H2O = nicotinate beta-D-ribonucleotide + ADP + phosphate + diphosphate</text>
        <dbReference type="Rhea" id="RHEA:36163"/>
        <dbReference type="ChEBI" id="CHEBI:15377"/>
        <dbReference type="ChEBI" id="CHEBI:30616"/>
        <dbReference type="ChEBI" id="CHEBI:32544"/>
        <dbReference type="ChEBI" id="CHEBI:33019"/>
        <dbReference type="ChEBI" id="CHEBI:43474"/>
        <dbReference type="ChEBI" id="CHEBI:57502"/>
        <dbReference type="ChEBI" id="CHEBI:58017"/>
        <dbReference type="ChEBI" id="CHEBI:456216"/>
        <dbReference type="EC" id="6.3.4.21"/>
    </reaction>
</comment>
<dbReference type="RefSeq" id="WP_150078143.1">
    <property type="nucleotide sequence ID" value="NZ_VWOX01000011.1"/>
</dbReference>
<name>A0A5M6D5P8_9BACT</name>
<comment type="pathway">
    <text evidence="1 9">Cofactor biosynthesis; NAD(+) biosynthesis; nicotinate D-ribonucleotide from nicotinate: step 1/1.</text>
</comment>
<sequence>MSLLTDLYQITMSQGYFRAGIHERLAAFHLFFRREPFGGGYAVAAGLDTAIEWLTSLRIDRAEIEYLSGLTGNDDRRLFSDAFLQLVADTRFTLDIDAMPEGTLAFSNEPLVRVVGPLWQCQWVETALLNMINFQTLIASQATRVCRAAGDQPVLEFGLRRAQGVDGGLSASRAAYIGGCAATSNVQAGMRFGVPVKGTHAHSWVMAFEDEPTAFNAYADAMPNNCIFLVDTYDTLAGVQHAIAVGQRLRAVGHEMVGIRLDSGDMTSLSQAARKLLDQAGFPDASIVASNDLDERKINQMQRAGAKIDVWGVGTSLVTAKDDPALGGVYKLAAIQDEHGQWQAKVKLSEQSVKCSNPGIQQVRRFEGGGKYVGDVIFSELLGPPDAVDQPEGGSSSQDLLRPIVRHGRRLGDPESLQTIRQRVQDSLSRLPEPHQRFDQPAAYPVRLEGRLSEQKQALIDHADDRSADAPDGLGPVER</sequence>
<evidence type="ECO:0000256" key="4">
    <source>
        <dbReference type="ARBA" id="ARBA00022553"/>
    </source>
</evidence>
<keyword evidence="15" id="KW-1185">Reference proteome</keyword>
<dbReference type="InterPro" id="IPR036068">
    <property type="entry name" value="Nicotinate_pribotase-like_C"/>
</dbReference>
<evidence type="ECO:0000256" key="7">
    <source>
        <dbReference type="ARBA" id="ARBA00022679"/>
    </source>
</evidence>
<dbReference type="GO" id="GO:0034355">
    <property type="term" value="P:NAD+ biosynthetic process via the salvage pathway"/>
    <property type="evidence" value="ECO:0007669"/>
    <property type="project" value="TreeGrafter"/>
</dbReference>
<dbReference type="InterPro" id="IPR040727">
    <property type="entry name" value="NAPRTase_N"/>
</dbReference>
<evidence type="ECO:0000256" key="10">
    <source>
        <dbReference type="SAM" id="MobiDB-lite"/>
    </source>
</evidence>
<dbReference type="Gene3D" id="3.20.20.70">
    <property type="entry name" value="Aldolase class I"/>
    <property type="match status" value="1"/>
</dbReference>
<dbReference type="InterPro" id="IPR013785">
    <property type="entry name" value="Aldolase_TIM"/>
</dbReference>
<dbReference type="PANTHER" id="PTHR11098:SF1">
    <property type="entry name" value="NICOTINATE PHOSPHORIBOSYLTRANSFERASE"/>
    <property type="match status" value="1"/>
</dbReference>
<organism evidence="14 15">
    <name type="scientific">Roseiconus nitratireducens</name>
    <dbReference type="NCBI Taxonomy" id="2605748"/>
    <lineage>
        <taxon>Bacteria</taxon>
        <taxon>Pseudomonadati</taxon>
        <taxon>Planctomycetota</taxon>
        <taxon>Planctomycetia</taxon>
        <taxon>Pirellulales</taxon>
        <taxon>Pirellulaceae</taxon>
        <taxon>Roseiconus</taxon>
    </lineage>
</organism>
<evidence type="ECO:0000256" key="3">
    <source>
        <dbReference type="ARBA" id="ARBA00013236"/>
    </source>
</evidence>
<dbReference type="EMBL" id="VWOX01000011">
    <property type="protein sequence ID" value="KAA5541099.1"/>
    <property type="molecule type" value="Genomic_DNA"/>
</dbReference>
<dbReference type="NCBIfam" id="TIGR01513">
    <property type="entry name" value="NAPRTase_put"/>
    <property type="match status" value="1"/>
</dbReference>
<gene>
    <name evidence="14" type="ORF">FYK55_19605</name>
</gene>
<evidence type="ECO:0000256" key="2">
    <source>
        <dbReference type="ARBA" id="ARBA00010897"/>
    </source>
</evidence>
<dbReference type="NCBIfam" id="NF006695">
    <property type="entry name" value="PRK09243.1-2"/>
    <property type="match status" value="1"/>
</dbReference>
<keyword evidence="4" id="KW-0597">Phosphoprotein</keyword>
<dbReference type="NCBIfam" id="NF009131">
    <property type="entry name" value="PRK12484.1"/>
    <property type="match status" value="1"/>
</dbReference>
<feature type="domain" description="Nicotinate phosphoribosyltransferase C-terminal" evidence="13">
    <location>
        <begin position="397"/>
        <end position="454"/>
    </location>
</feature>
<evidence type="ECO:0000256" key="5">
    <source>
        <dbReference type="ARBA" id="ARBA00022598"/>
    </source>
</evidence>
<dbReference type="EC" id="6.3.4.21" evidence="3 9"/>
<dbReference type="CDD" id="cd01570">
    <property type="entry name" value="NAPRTase_A"/>
    <property type="match status" value="1"/>
</dbReference>
<feature type="domain" description="Nicotinate phosphoribosyltransferase N-terminal" evidence="12">
    <location>
        <begin position="3"/>
        <end position="133"/>
    </location>
</feature>
<feature type="domain" description="Nicotinate/nicotinamide phosphoribosyltransferase" evidence="11">
    <location>
        <begin position="175"/>
        <end position="323"/>
    </location>
</feature>
<dbReference type="InterPro" id="IPR041619">
    <property type="entry name" value="NAPRTase_C"/>
</dbReference>
<comment type="similarity">
    <text evidence="2 9">Belongs to the NAPRTase family.</text>
</comment>
<comment type="PTM">
    <text evidence="9">Transiently phosphorylated on a His residue during the reaction cycle. Phosphorylation strongly increases the affinity for substrates and increases the rate of nicotinate D-ribonucleotide production. Dephosphorylation regenerates the low-affinity form of the enzyme, leading to product release.</text>
</comment>
<dbReference type="InterPro" id="IPR006405">
    <property type="entry name" value="Nic_PRibTrfase_pncB"/>
</dbReference>
<evidence type="ECO:0000313" key="14">
    <source>
        <dbReference type="EMBL" id="KAA5541099.1"/>
    </source>
</evidence>
<dbReference type="SUPFAM" id="SSF54675">
    <property type="entry name" value="Nicotinate/Quinolinate PRTase N-terminal domain-like"/>
    <property type="match status" value="1"/>
</dbReference>
<keyword evidence="14" id="KW-0328">Glycosyltransferase</keyword>
<feature type="region of interest" description="Disordered" evidence="10">
    <location>
        <begin position="429"/>
        <end position="479"/>
    </location>
</feature>
<dbReference type="AlphaFoldDB" id="A0A5M6D5P8"/>
<reference evidence="14 15" key="1">
    <citation type="submission" date="2019-08" db="EMBL/GenBank/DDBJ databases">
        <authorList>
            <person name="Dhanesh K."/>
            <person name="Kumar G."/>
            <person name="Sasikala C."/>
            <person name="Venkata Ramana C."/>
        </authorList>
    </citation>
    <scope>NUCLEOTIDE SEQUENCE [LARGE SCALE GENOMIC DNA]</scope>
    <source>
        <strain evidence="14 15">JC645</strain>
    </source>
</reference>
<keyword evidence="6 9" id="KW-0662">Pyridine nucleotide biosynthesis</keyword>
<evidence type="ECO:0000256" key="1">
    <source>
        <dbReference type="ARBA" id="ARBA00004952"/>
    </source>
</evidence>
<evidence type="ECO:0000313" key="15">
    <source>
        <dbReference type="Proteomes" id="UP000324479"/>
    </source>
</evidence>
<evidence type="ECO:0000256" key="9">
    <source>
        <dbReference type="RuleBase" id="RU365100"/>
    </source>
</evidence>
<dbReference type="InterPro" id="IPR041525">
    <property type="entry name" value="N/Namide_PRibTrfase"/>
</dbReference>
<protein>
    <recommendedName>
        <fullName evidence="3 9">Nicotinate phosphoribosyltransferase</fullName>
        <ecNumber evidence="3 9">6.3.4.21</ecNumber>
    </recommendedName>
</protein>
<dbReference type="GO" id="GO:0005829">
    <property type="term" value="C:cytosol"/>
    <property type="evidence" value="ECO:0007669"/>
    <property type="project" value="TreeGrafter"/>
</dbReference>
<dbReference type="InterPro" id="IPR007229">
    <property type="entry name" value="Nic_PRibTrfase-Fam"/>
</dbReference>
<evidence type="ECO:0000259" key="13">
    <source>
        <dbReference type="Pfam" id="PF17956"/>
    </source>
</evidence>
<dbReference type="Pfam" id="PF17767">
    <property type="entry name" value="NAPRTase_N"/>
    <property type="match status" value="1"/>
</dbReference>
<dbReference type="PANTHER" id="PTHR11098">
    <property type="entry name" value="NICOTINATE PHOSPHORIBOSYLTRANSFERASE"/>
    <property type="match status" value="1"/>
</dbReference>
<dbReference type="Proteomes" id="UP000324479">
    <property type="component" value="Unassembled WGS sequence"/>
</dbReference>
<keyword evidence="7 9" id="KW-0808">Transferase</keyword>
<proteinExistence type="inferred from homology"/>
<comment type="function">
    <text evidence="9">Catalyzes the first step in the biosynthesis of NAD from nicotinic acid, the ATP-dependent synthesis of beta-nicotinate D-ribonucleotide from nicotinate and 5-phospho-D-ribose 1-phosphate.</text>
</comment>
<accession>A0A5M6D5P8</accession>
<evidence type="ECO:0000259" key="11">
    <source>
        <dbReference type="Pfam" id="PF04095"/>
    </source>
</evidence>
<evidence type="ECO:0000259" key="12">
    <source>
        <dbReference type="Pfam" id="PF17767"/>
    </source>
</evidence>
<evidence type="ECO:0000256" key="6">
    <source>
        <dbReference type="ARBA" id="ARBA00022642"/>
    </source>
</evidence>
<dbReference type="Pfam" id="PF04095">
    <property type="entry name" value="NAPRTase"/>
    <property type="match status" value="1"/>
</dbReference>
<evidence type="ECO:0000256" key="8">
    <source>
        <dbReference type="ARBA" id="ARBA00048668"/>
    </source>
</evidence>
<dbReference type="FunFam" id="3.20.20.70:FF:000076">
    <property type="entry name" value="Nicotinate phosphoribosyltransferase"/>
    <property type="match status" value="1"/>
</dbReference>
<dbReference type="PIRSF" id="PIRSF000484">
    <property type="entry name" value="NAPRT"/>
    <property type="match status" value="1"/>
</dbReference>
<comment type="caution">
    <text evidence="14">The sequence shown here is derived from an EMBL/GenBank/DDBJ whole genome shotgun (WGS) entry which is preliminary data.</text>
</comment>
<dbReference type="SUPFAM" id="SSF51690">
    <property type="entry name" value="Nicotinate/Quinolinate PRTase C-terminal domain-like"/>
    <property type="match status" value="1"/>
</dbReference>
<dbReference type="Pfam" id="PF17956">
    <property type="entry name" value="NAPRTase_C"/>
    <property type="match status" value="1"/>
</dbReference>
<dbReference type="GO" id="GO:0047280">
    <property type="term" value="F:nicotinamide phosphoribosyltransferase activity"/>
    <property type="evidence" value="ECO:0007669"/>
    <property type="project" value="UniProtKB-ARBA"/>
</dbReference>